<evidence type="ECO:0000256" key="3">
    <source>
        <dbReference type="ARBA" id="ARBA00022806"/>
    </source>
</evidence>
<dbReference type="GO" id="GO:0004386">
    <property type="term" value="F:helicase activity"/>
    <property type="evidence" value="ECO:0007669"/>
    <property type="project" value="UniProtKB-KW"/>
</dbReference>
<dbReference type="PROSITE" id="PS51194">
    <property type="entry name" value="HELICASE_CTER"/>
    <property type="match status" value="1"/>
</dbReference>
<keyword evidence="3 9" id="KW-0347">Helicase</keyword>
<name>A0A4Y8A598_9SPHI</name>
<evidence type="ECO:0000259" key="7">
    <source>
        <dbReference type="PROSITE" id="PS51194"/>
    </source>
</evidence>
<dbReference type="InterPro" id="IPR014001">
    <property type="entry name" value="Helicase_ATP-bd"/>
</dbReference>
<dbReference type="PROSITE" id="PS50031">
    <property type="entry name" value="EH"/>
    <property type="match status" value="1"/>
</dbReference>
<evidence type="ECO:0000256" key="2">
    <source>
        <dbReference type="ARBA" id="ARBA00022801"/>
    </source>
</evidence>
<keyword evidence="2" id="KW-0378">Hydrolase</keyword>
<keyword evidence="4" id="KW-0067">ATP-binding</keyword>
<sequence length="1038" mass="116881">MRPENESLTLLGVTRARAKMYEYDVPESAFIKIVRRPEELLLITIAILGDFNNRSQQTDFEPQEEKQNMLFSAQFFDAFLNSRLNHNIGNYLLILGSAAYYLCDLPGSSKVLIGQVEPKFPDIEADGLEYLLVGLLRDSFDDLPTLPETFSAAINDLVQAFLGFKATGTEADGCQRQIQKLKRLIYQSGTDRQLLLIDTISSVMEKRIRNSSWTLLPAFTTTDLEAWRNVINKPDFIKEFWPAQILLGEQEVYKGKSAVIQMPTSAGKTRSIELILRSNFITTGSGLAVIVAPFKALCNEIKHTLQTAFAGELIRVDAPSDAFQLDFDFAEESEQDQAQVILILTPEKFLYMIRQSPEMADDIGLLVYDEGHQFDNGSRGVTYELLLSSLRLAVSPQTQIILISAVIQNAEAIGDWLMGQNKEIVDGVNLLPTYRTVGFVSWNDTLGRIEFVRPDDPDTDDFFVPRVLQISTLNSKKGEQAARRFPDKTDGKSIAVYLGLKLVKNGALAIFCGKKRTVNTIAEQISDLIDRQFQESWPLDFSSAEEVSKLLLLHTEHFGKDHALTKVAAVGIFAHSGFTPQGLRLAIEYAMQQGYIRFLICTSTIAQGVNLPIKYLMVTSFYQAKDRIKTRDFHNLIGRAGRSGIHTEGSVLFTDPQIYDKKAYHQDRYNWNLAKGLLDPSRSEPCTSMILTIFDPVRSVDGSLARRMDAVELTRAYTRGDEAVTNFIAEIYNRRRSTRFPLAFVADQIAYKLTIFSAIESYLLAHWESGRMDNTRESIAQLTEATLAFALADEDQQEGLVSLFQVLADHVNTAVPSTAKKARFGKTLLGINQLLEIEVWVEDNKEQLATINDPEELLAVIWSLLETQLKHNNLNKLSPAALHYPLALDWLRGASYQALHSSLVKQNAFIRANTQRRKITIEIVVDIVDGAFGYDSTLILGAIAEILRLENNELYEEVLPLLDLLQKRLKYGLDSRLAIAFYEAGFADRIIAAELANRFSTFPVQRMVLLREIKNNRALVRAAIGQYPSYFEYVLDQL</sequence>
<keyword evidence="1" id="KW-0547">Nucleotide-binding</keyword>
<dbReference type="RefSeq" id="WP_134338149.1">
    <property type="nucleotide sequence ID" value="NZ_BMCZ01000011.1"/>
</dbReference>
<protein>
    <submittedName>
        <fullName evidence="9">DEAD/DEAH box helicase</fullName>
    </submittedName>
</protein>
<dbReference type="PANTHER" id="PTHR47961">
    <property type="entry name" value="DNA POLYMERASE THETA, PUTATIVE (AFU_ORTHOLOGUE AFUA_1G05260)-RELATED"/>
    <property type="match status" value="1"/>
</dbReference>
<dbReference type="PROSITE" id="PS51192">
    <property type="entry name" value="HELICASE_ATP_BIND_1"/>
    <property type="match status" value="1"/>
</dbReference>
<feature type="domain" description="EH" evidence="5">
    <location>
        <begin position="820"/>
        <end position="883"/>
    </location>
</feature>
<dbReference type="SMART" id="SM00490">
    <property type="entry name" value="HELICc"/>
    <property type="match status" value="1"/>
</dbReference>
<accession>A0A4Y8A598</accession>
<dbReference type="Proteomes" id="UP000583101">
    <property type="component" value="Unassembled WGS sequence"/>
</dbReference>
<evidence type="ECO:0000313" key="9">
    <source>
        <dbReference type="EMBL" id="TEW63625.1"/>
    </source>
</evidence>
<evidence type="ECO:0000256" key="1">
    <source>
        <dbReference type="ARBA" id="ARBA00022741"/>
    </source>
</evidence>
<evidence type="ECO:0000313" key="11">
    <source>
        <dbReference type="Proteomes" id="UP000583101"/>
    </source>
</evidence>
<dbReference type="EMBL" id="SNQG01000009">
    <property type="protein sequence ID" value="TEW63625.1"/>
    <property type="molecule type" value="Genomic_DNA"/>
</dbReference>
<gene>
    <name evidence="9" type="ORF">E2R65_19355</name>
    <name evidence="8" type="ORF">GGR35_002131</name>
</gene>
<dbReference type="InterPro" id="IPR000261">
    <property type="entry name" value="EH_dom"/>
</dbReference>
<proteinExistence type="predicted"/>
<dbReference type="Gene3D" id="3.40.50.300">
    <property type="entry name" value="P-loop containing nucleotide triphosphate hydrolases"/>
    <property type="match status" value="2"/>
</dbReference>
<dbReference type="InterPro" id="IPR050474">
    <property type="entry name" value="Hel308_SKI2-like"/>
</dbReference>
<dbReference type="OrthoDB" id="9812126at2"/>
<evidence type="ECO:0000259" key="5">
    <source>
        <dbReference type="PROSITE" id="PS50031"/>
    </source>
</evidence>
<dbReference type="InterPro" id="IPR001650">
    <property type="entry name" value="Helicase_C-like"/>
</dbReference>
<dbReference type="InterPro" id="IPR027417">
    <property type="entry name" value="P-loop_NTPase"/>
</dbReference>
<evidence type="ECO:0000313" key="10">
    <source>
        <dbReference type="Proteomes" id="UP000297248"/>
    </source>
</evidence>
<evidence type="ECO:0000256" key="4">
    <source>
        <dbReference type="ARBA" id="ARBA00022840"/>
    </source>
</evidence>
<reference evidence="8 11" key="3">
    <citation type="submission" date="2020-08" db="EMBL/GenBank/DDBJ databases">
        <title>Genomic Encyclopedia of Type Strains, Phase IV (KMG-IV): sequencing the most valuable type-strain genomes for metagenomic binning, comparative biology and taxonomic classification.</title>
        <authorList>
            <person name="Goeker M."/>
        </authorList>
    </citation>
    <scope>NUCLEOTIDE SEQUENCE [LARGE SCALE GENOMIC DNA]</scope>
    <source>
        <strain evidence="8 11">DSM 100995</strain>
    </source>
</reference>
<evidence type="ECO:0000259" key="6">
    <source>
        <dbReference type="PROSITE" id="PS51192"/>
    </source>
</evidence>
<dbReference type="GO" id="GO:0003676">
    <property type="term" value="F:nucleic acid binding"/>
    <property type="evidence" value="ECO:0007669"/>
    <property type="project" value="InterPro"/>
</dbReference>
<dbReference type="EMBL" id="JACIEG010000003">
    <property type="protein sequence ID" value="MBB3969528.1"/>
    <property type="molecule type" value="Genomic_DNA"/>
</dbReference>
<feature type="domain" description="Helicase C-terminal" evidence="7">
    <location>
        <begin position="517"/>
        <end position="685"/>
    </location>
</feature>
<dbReference type="InterPro" id="IPR011545">
    <property type="entry name" value="DEAD/DEAH_box_helicase_dom"/>
</dbReference>
<keyword evidence="11" id="KW-1185">Reference proteome</keyword>
<evidence type="ECO:0000313" key="8">
    <source>
        <dbReference type="EMBL" id="MBB3969528.1"/>
    </source>
</evidence>
<reference evidence="9 10" key="1">
    <citation type="journal article" date="2016" name="Int. J. Syst. Evol. Microbiol.">
        <title>Proposal of Mucilaginibacter phyllosphaerae sp. nov. isolated from the phyllosphere of Galium album.</title>
        <authorList>
            <person name="Aydogan E.L."/>
            <person name="Busse H.J."/>
            <person name="Moser G."/>
            <person name="Muller C."/>
            <person name="Kampfer P."/>
            <person name="Glaeser S.P."/>
        </authorList>
    </citation>
    <scope>NUCLEOTIDE SEQUENCE [LARGE SCALE GENOMIC DNA]</scope>
    <source>
        <strain evidence="9 10">PP-F2FG21</strain>
    </source>
</reference>
<dbReference type="GO" id="GO:0016787">
    <property type="term" value="F:hydrolase activity"/>
    <property type="evidence" value="ECO:0007669"/>
    <property type="project" value="UniProtKB-KW"/>
</dbReference>
<organism evidence="9 10">
    <name type="scientific">Mucilaginibacter phyllosphaerae</name>
    <dbReference type="NCBI Taxonomy" id="1812349"/>
    <lineage>
        <taxon>Bacteria</taxon>
        <taxon>Pseudomonadati</taxon>
        <taxon>Bacteroidota</taxon>
        <taxon>Sphingobacteriia</taxon>
        <taxon>Sphingobacteriales</taxon>
        <taxon>Sphingobacteriaceae</taxon>
        <taxon>Mucilaginibacter</taxon>
    </lineage>
</organism>
<dbReference type="Pfam" id="PF00270">
    <property type="entry name" value="DEAD"/>
    <property type="match status" value="1"/>
</dbReference>
<reference evidence="9" key="2">
    <citation type="submission" date="2019-03" db="EMBL/GenBank/DDBJ databases">
        <authorList>
            <person name="Yan Y.-Q."/>
            <person name="Du Z.-J."/>
        </authorList>
    </citation>
    <scope>NUCLEOTIDE SEQUENCE</scope>
    <source>
        <strain evidence="9">PP-F2FG21</strain>
    </source>
</reference>
<comment type="caution">
    <text evidence="9">The sequence shown here is derived from an EMBL/GenBank/DDBJ whole genome shotgun (WGS) entry which is preliminary data.</text>
</comment>
<dbReference type="PANTHER" id="PTHR47961:SF6">
    <property type="entry name" value="DNA-DIRECTED DNA POLYMERASE"/>
    <property type="match status" value="1"/>
</dbReference>
<dbReference type="Proteomes" id="UP000297248">
    <property type="component" value="Unassembled WGS sequence"/>
</dbReference>
<dbReference type="AlphaFoldDB" id="A0A4Y8A598"/>
<feature type="domain" description="Helicase ATP-binding" evidence="6">
    <location>
        <begin position="249"/>
        <end position="425"/>
    </location>
</feature>
<dbReference type="SUPFAM" id="SSF52540">
    <property type="entry name" value="P-loop containing nucleoside triphosphate hydrolases"/>
    <property type="match status" value="1"/>
</dbReference>
<dbReference type="SMART" id="SM00487">
    <property type="entry name" value="DEXDc"/>
    <property type="match status" value="1"/>
</dbReference>
<dbReference type="GO" id="GO:0005524">
    <property type="term" value="F:ATP binding"/>
    <property type="evidence" value="ECO:0007669"/>
    <property type="project" value="UniProtKB-KW"/>
</dbReference>